<feature type="region of interest" description="Disordered" evidence="1">
    <location>
        <begin position="492"/>
        <end position="553"/>
    </location>
</feature>
<protein>
    <submittedName>
        <fullName evidence="2">Podospora anserina S mat+ genomic DNA chromosome 5, supercontig 8</fullName>
    </submittedName>
</protein>
<dbReference type="VEuPathDB" id="FungiDB:PODANS_5_7520"/>
<feature type="region of interest" description="Disordered" evidence="1">
    <location>
        <begin position="160"/>
        <end position="349"/>
    </location>
</feature>
<organism evidence="2">
    <name type="scientific">Podospora anserina (strain S / ATCC MYA-4624 / DSM 980 / FGSC 10383)</name>
    <name type="common">Pleurage anserina</name>
    <dbReference type="NCBI Taxonomy" id="515849"/>
    <lineage>
        <taxon>Eukaryota</taxon>
        <taxon>Fungi</taxon>
        <taxon>Dikarya</taxon>
        <taxon>Ascomycota</taxon>
        <taxon>Pezizomycotina</taxon>
        <taxon>Sordariomycetes</taxon>
        <taxon>Sordariomycetidae</taxon>
        <taxon>Sordariales</taxon>
        <taxon>Podosporaceae</taxon>
        <taxon>Podospora</taxon>
        <taxon>Podospora anserina</taxon>
    </lineage>
</organism>
<dbReference type="AlphaFoldDB" id="B2AMC5"/>
<keyword evidence="4" id="KW-1185">Reference proteome</keyword>
<accession>B2AMC5</accession>
<sequence>MQQDPSAFFTTPAPTPNTAPWCLLLAVGGRQRHLVSPRSSAPSLPHQANHQNTRLLPEHRYSQVMAAGPRAEARSLADINYIAANPPQYPHHPEVKESLTLYISRVPGTKGLYGFFFYCDCFANLEPCLLDVVLSTMRPHRKNVTGEDIANSLYYIHMERPEDMPPPMPPRPKSNVLSSTRSSGESARSTIPRKPLPTSARVLRPESLSSTGEPGPVPVLSPTPTPHIPQYKPYRPETGPSPISENQNPADESLDSYRPNPMFRKRLSGGSPEPPPPPPHLTTVSSSSPLAGLDHVEDNVAPALYSSSAARPSTPSQPPAQQPPQRVASPLSYSQGQHPTSPRHMHRRPSSVSFYLTIIRRDPSSGSQVNVGQVSSFATNIPPPSQADPSLNPEDMGSGWKSQNIDIRIDTSGYAKYRGMPSRAAAETQALQALTSTGQPHSFSQMVQSGQRARSDSGARGMAPPPQDGFHRQVVMAYGAGWKAGFKKAFHRRERRESISPEGVQSSEEPSAPKASHTRQRSSSTIGSNHSGSGEEQGGIITHPGPGLRPKGYTFLSPWEGRCEFRTSTSGRSLKLRHVLDSTTKFQFDPREVAQSIQNAQAMGRSRGDELQAALLGTKPVSELRFNLPNGGDFFGARRNDADKDNRASRLSKQFSSLLHHQNTRSSDEDEWSDEDEMDLSLGKENAGGGSSGKKVKLGKLIIHDEGLKMLDLVVAANMGVWWTTWGKIDQ</sequence>
<dbReference type="GeneID" id="6189416"/>
<name>B2AMC5_PODAN</name>
<reference evidence="2" key="2">
    <citation type="submission" date="2008-07" db="EMBL/GenBank/DDBJ databases">
        <authorList>
            <person name="Genoscope - CEA"/>
        </authorList>
    </citation>
    <scope>NUCLEOTIDE SEQUENCE</scope>
    <source>
        <strain evidence="2">S mat+</strain>
    </source>
</reference>
<dbReference type="HOGENOM" id="CLU_015711_1_0_1"/>
<feature type="compositionally biased region" description="Low complexity" evidence="1">
    <location>
        <begin position="522"/>
        <end position="534"/>
    </location>
</feature>
<feature type="region of interest" description="Disordered" evidence="1">
    <location>
        <begin position="656"/>
        <end position="694"/>
    </location>
</feature>
<evidence type="ECO:0000313" key="4">
    <source>
        <dbReference type="Proteomes" id="UP000001197"/>
    </source>
</evidence>
<feature type="compositionally biased region" description="Low complexity" evidence="1">
    <location>
        <begin position="178"/>
        <end position="190"/>
    </location>
</feature>
<feature type="compositionally biased region" description="Polar residues" evidence="1">
    <location>
        <begin position="331"/>
        <end position="340"/>
    </location>
</feature>
<dbReference type="EMBL" id="CU633870">
    <property type="protein sequence ID" value="CAP65185.1"/>
    <property type="molecule type" value="Genomic_DNA"/>
</dbReference>
<evidence type="ECO:0000313" key="2">
    <source>
        <dbReference type="EMBL" id="CAP65185.1"/>
    </source>
</evidence>
<dbReference type="RefSeq" id="XP_001905277.1">
    <property type="nucleotide sequence ID" value="XM_001905242.1"/>
</dbReference>
<proteinExistence type="predicted"/>
<feature type="compositionally biased region" description="Acidic residues" evidence="1">
    <location>
        <begin position="668"/>
        <end position="679"/>
    </location>
</feature>
<reference evidence="3" key="4">
    <citation type="submission" date="2015-04" db="EMBL/GenBank/DDBJ databases">
        <title>Maintaining two mating types: Structure of the mating type locus and its role in heterokaryosis in Podospora anserina.</title>
        <authorList>
            <person name="Grognet P."/>
            <person name="Bidard F."/>
            <person name="Kuchly C."/>
            <person name="Chan Ho Tong L."/>
            <person name="Coppin E."/>
            <person name="Ait Benkhali J."/>
            <person name="Couloux A."/>
            <person name="Wincker P."/>
            <person name="Debuchy R."/>
            <person name="Silar P."/>
        </authorList>
    </citation>
    <scope>NUCLEOTIDE SEQUENCE</scope>
</reference>
<dbReference type="EMBL" id="FO904940">
    <property type="protein sequence ID" value="CDP29726.1"/>
    <property type="molecule type" value="Genomic_DNA"/>
</dbReference>
<dbReference type="Proteomes" id="UP000001197">
    <property type="component" value="Chromosome 5"/>
</dbReference>
<feature type="region of interest" description="Disordered" evidence="1">
    <location>
        <begin position="376"/>
        <end position="401"/>
    </location>
</feature>
<feature type="compositionally biased region" description="Polar residues" evidence="1">
    <location>
        <begin position="436"/>
        <end position="452"/>
    </location>
</feature>
<reference evidence="2 4" key="1">
    <citation type="journal article" date="2008" name="Genome Biol.">
        <title>The genome sequence of the model ascomycete fungus Podospora anserina.</title>
        <authorList>
            <person name="Espagne E."/>
            <person name="Lespinet O."/>
            <person name="Malagnac F."/>
            <person name="Da Silva C."/>
            <person name="Jaillon O."/>
            <person name="Porcel B.M."/>
            <person name="Couloux A."/>
            <person name="Aury J.-M."/>
            <person name="Segurens B."/>
            <person name="Poulain J."/>
            <person name="Anthouard V."/>
            <person name="Grossetete S."/>
            <person name="Khalili H."/>
            <person name="Coppin E."/>
            <person name="Dequard-Chablat M."/>
            <person name="Picard M."/>
            <person name="Contamine V."/>
            <person name="Arnaise S."/>
            <person name="Bourdais A."/>
            <person name="Berteaux-Lecellier V."/>
            <person name="Gautheret D."/>
            <person name="de Vries R.P."/>
            <person name="Battaglia E."/>
            <person name="Coutinho P.M."/>
            <person name="Danchin E.G.J."/>
            <person name="Henrissat B."/>
            <person name="El Khoury R."/>
            <person name="Sainsard-Chanet A."/>
            <person name="Boivin A."/>
            <person name="Pinan-Lucarre B."/>
            <person name="Sellem C.H."/>
            <person name="Debuchy R."/>
            <person name="Wincker P."/>
            <person name="Weissenbach J."/>
            <person name="Silar P."/>
        </authorList>
    </citation>
    <scope>NUCLEOTIDE SEQUENCE [LARGE SCALE GENOMIC DNA]</scope>
    <source>
        <strain evidence="4">S / ATCC MYA-4624 / DSM 980 / FGSC 10383</strain>
        <strain evidence="2">S mat+</strain>
    </source>
</reference>
<feature type="compositionally biased region" description="Polar residues" evidence="1">
    <location>
        <begin position="241"/>
        <end position="250"/>
    </location>
</feature>
<reference evidence="4" key="3">
    <citation type="journal article" date="2014" name="Genetics">
        <title>Maintaining two mating types: Structure of the mating type locus and its role in heterokaryosis in Podospora anserina.</title>
        <authorList>
            <person name="Grognet P."/>
            <person name="Bidard F."/>
            <person name="Kuchly C."/>
            <person name="Tong L.C.H."/>
            <person name="Coppin E."/>
            <person name="Benkhali J.A."/>
            <person name="Couloux A."/>
            <person name="Wincker P."/>
            <person name="Debuchy R."/>
            <person name="Silar P."/>
        </authorList>
    </citation>
    <scope>GENOME REANNOTATION</scope>
    <source>
        <strain evidence="4">S / ATCC MYA-4624 / DSM 980 / FGSC 10383</strain>
    </source>
</reference>
<evidence type="ECO:0000256" key="1">
    <source>
        <dbReference type="SAM" id="MobiDB-lite"/>
    </source>
</evidence>
<feature type="region of interest" description="Disordered" evidence="1">
    <location>
        <begin position="435"/>
        <end position="469"/>
    </location>
</feature>
<feature type="compositionally biased region" description="Pro residues" evidence="1">
    <location>
        <begin position="215"/>
        <end position="227"/>
    </location>
</feature>
<dbReference type="eggNOG" id="ENOG502SD1F">
    <property type="taxonomic scope" value="Eukaryota"/>
</dbReference>
<feature type="compositionally biased region" description="Polar residues" evidence="1">
    <location>
        <begin position="656"/>
        <end position="665"/>
    </location>
</feature>
<evidence type="ECO:0000313" key="3">
    <source>
        <dbReference type="EMBL" id="CDP29726.1"/>
    </source>
</evidence>
<dbReference type="KEGG" id="pan:PODANSg2300"/>
<dbReference type="OrthoDB" id="5426191at2759"/>
<gene>
    <name evidence="2" type="ORF">PODANS_5_7520</name>
</gene>